<dbReference type="InterPro" id="IPR016181">
    <property type="entry name" value="Acyl_CoA_acyltransferase"/>
</dbReference>
<comment type="caution">
    <text evidence="2">The sequence shown here is derived from an EMBL/GenBank/DDBJ whole genome shotgun (WGS) entry which is preliminary data.</text>
</comment>
<dbReference type="EMBL" id="BNJF01000001">
    <property type="protein sequence ID" value="GHO42682.1"/>
    <property type="molecule type" value="Genomic_DNA"/>
</dbReference>
<proteinExistence type="predicted"/>
<reference evidence="2" key="1">
    <citation type="submission" date="2020-10" db="EMBL/GenBank/DDBJ databases">
        <title>Taxonomic study of unclassified bacteria belonging to the class Ktedonobacteria.</title>
        <authorList>
            <person name="Yabe S."/>
            <person name="Wang C.M."/>
            <person name="Zheng Y."/>
            <person name="Sakai Y."/>
            <person name="Cavaletti L."/>
            <person name="Monciardini P."/>
            <person name="Donadio S."/>
        </authorList>
    </citation>
    <scope>NUCLEOTIDE SEQUENCE</scope>
    <source>
        <strain evidence="2">SOSP1-1</strain>
    </source>
</reference>
<organism evidence="2 3">
    <name type="scientific">Ktedonospora formicarum</name>
    <dbReference type="NCBI Taxonomy" id="2778364"/>
    <lineage>
        <taxon>Bacteria</taxon>
        <taxon>Bacillati</taxon>
        <taxon>Chloroflexota</taxon>
        <taxon>Ktedonobacteria</taxon>
        <taxon>Ktedonobacterales</taxon>
        <taxon>Ktedonobacteraceae</taxon>
        <taxon>Ktedonospora</taxon>
    </lineage>
</organism>
<accession>A0A8J3HXY6</accession>
<dbReference type="InterPro" id="IPR000182">
    <property type="entry name" value="GNAT_dom"/>
</dbReference>
<dbReference type="InterPro" id="IPR043519">
    <property type="entry name" value="NT_sf"/>
</dbReference>
<dbReference type="RefSeq" id="WP_220192196.1">
    <property type="nucleotide sequence ID" value="NZ_BNJF01000001.1"/>
</dbReference>
<feature type="domain" description="N-acetyltransferase" evidence="1">
    <location>
        <begin position="166"/>
        <end position="332"/>
    </location>
</feature>
<dbReference type="Proteomes" id="UP000612362">
    <property type="component" value="Unassembled WGS sequence"/>
</dbReference>
<keyword evidence="3" id="KW-1185">Reference proteome</keyword>
<dbReference type="PANTHER" id="PTHR43415:SF3">
    <property type="entry name" value="GNAT-FAMILY ACETYLTRANSFERASE"/>
    <property type="match status" value="1"/>
</dbReference>
<dbReference type="Gene3D" id="3.40.630.30">
    <property type="match status" value="1"/>
</dbReference>
<dbReference type="Pfam" id="PF10706">
    <property type="entry name" value="Aminoglyc_resit"/>
    <property type="match status" value="1"/>
</dbReference>
<evidence type="ECO:0000259" key="1">
    <source>
        <dbReference type="PROSITE" id="PS51186"/>
    </source>
</evidence>
<dbReference type="GO" id="GO:0016747">
    <property type="term" value="F:acyltransferase activity, transferring groups other than amino-acyl groups"/>
    <property type="evidence" value="ECO:0007669"/>
    <property type="project" value="InterPro"/>
</dbReference>
<evidence type="ECO:0000313" key="3">
    <source>
        <dbReference type="Proteomes" id="UP000612362"/>
    </source>
</evidence>
<sequence>MLSPQHMRVLRQIYERLTSSGIHWVITGSTGFALQGIPIFPRDIDIQSDLAGVYAIEQLFSAYSTHSVALHEREFTRSYKGKLIIDGIEVEIMGELQKRGESGEWEAITPLDEDKHIVPLEEMHLPVFTLEYEIEAYHILRRHTKAQMIQDFVRSRQKLSAEDQTIRIRTVVPDDAEPYLNFARQIDQETTFMMLEPGERTSTVEDFRANFTHLQEDPTQAVLLVAEHNQRLIGCLGATRGGPRRMAHSATIFIGILASYTGKGIGTQLFIGAENWARSQHLHRLTLDVMTPNTAGITLYSKRGFLREGILKDAYYVNGEFVDAYTMAKILD</sequence>
<dbReference type="PANTHER" id="PTHR43415">
    <property type="entry name" value="SPERMIDINE N(1)-ACETYLTRANSFERASE"/>
    <property type="match status" value="1"/>
</dbReference>
<gene>
    <name evidence="2" type="ORF">KSX_08450</name>
</gene>
<dbReference type="Gene3D" id="3.30.460.40">
    <property type="match status" value="1"/>
</dbReference>
<name>A0A8J3HXY6_9CHLR</name>
<evidence type="ECO:0000313" key="2">
    <source>
        <dbReference type="EMBL" id="GHO42682.1"/>
    </source>
</evidence>
<protein>
    <recommendedName>
        <fullName evidence="1">N-acetyltransferase domain-containing protein</fullName>
    </recommendedName>
</protein>
<dbReference type="PROSITE" id="PS51186">
    <property type="entry name" value="GNAT"/>
    <property type="match status" value="1"/>
</dbReference>
<dbReference type="AlphaFoldDB" id="A0A8J3HXY6"/>
<dbReference type="Pfam" id="PF00583">
    <property type="entry name" value="Acetyltransf_1"/>
    <property type="match status" value="1"/>
</dbReference>
<dbReference type="InterPro" id="IPR019646">
    <property type="entry name" value="Aminoglyc_AdlTrfase"/>
</dbReference>
<dbReference type="CDD" id="cd04301">
    <property type="entry name" value="NAT_SF"/>
    <property type="match status" value="1"/>
</dbReference>
<dbReference type="SUPFAM" id="SSF55729">
    <property type="entry name" value="Acyl-CoA N-acyltransferases (Nat)"/>
    <property type="match status" value="1"/>
</dbReference>
<dbReference type="SUPFAM" id="SSF81301">
    <property type="entry name" value="Nucleotidyltransferase"/>
    <property type="match status" value="1"/>
</dbReference>